<gene>
    <name evidence="1" type="ORF">C0V82_20545</name>
</gene>
<dbReference type="Pfam" id="PF05284">
    <property type="entry name" value="DUF736"/>
    <property type="match status" value="1"/>
</dbReference>
<dbReference type="Proteomes" id="UP000234752">
    <property type="component" value="Chromosome eg_2"/>
</dbReference>
<dbReference type="OrthoDB" id="9800788at2"/>
<dbReference type="AlphaFoldDB" id="A0A2K9NJE2"/>
<sequence length="105" mass="11588">MATIGRFIQTKEGGWAGTIRTLTINAKVRLVPNDSRDNPSAPAYRLLLGPHHIGDAWEAQTNDNSPQPYLQVRVDDPALPGPINAALFWCGDGDSAKLIWRRVRV</sequence>
<protein>
    <submittedName>
        <fullName evidence="1">DUF736 domain-containing protein</fullName>
    </submittedName>
</protein>
<evidence type="ECO:0000313" key="1">
    <source>
        <dbReference type="EMBL" id="AUN32706.1"/>
    </source>
</evidence>
<keyword evidence="2" id="KW-1185">Reference proteome</keyword>
<dbReference type="RefSeq" id="WP_102114239.1">
    <property type="nucleotide sequence ID" value="NZ_BMGN01000010.1"/>
</dbReference>
<proteinExistence type="predicted"/>
<reference evidence="1 2" key="1">
    <citation type="submission" date="2017-12" db="EMBL/GenBank/DDBJ databases">
        <title>Genomes of bacteria within cyanobacterial aggregates.</title>
        <authorList>
            <person name="Cai H."/>
        </authorList>
    </citation>
    <scope>NUCLEOTIDE SEQUENCE [LARGE SCALE GENOMIC DNA]</scope>
    <source>
        <strain evidence="1 2">TH16</strain>
    </source>
</reference>
<name>A0A2K9NJE2_9PROT</name>
<evidence type="ECO:0000313" key="2">
    <source>
        <dbReference type="Proteomes" id="UP000234752"/>
    </source>
</evidence>
<dbReference type="InterPro" id="IPR007948">
    <property type="entry name" value="DUF736"/>
</dbReference>
<organism evidence="1 2">
    <name type="scientific">Niveispirillum cyanobacteriorum</name>
    <dbReference type="NCBI Taxonomy" id="1612173"/>
    <lineage>
        <taxon>Bacteria</taxon>
        <taxon>Pseudomonadati</taxon>
        <taxon>Pseudomonadota</taxon>
        <taxon>Alphaproteobacteria</taxon>
        <taxon>Rhodospirillales</taxon>
        <taxon>Azospirillaceae</taxon>
        <taxon>Niveispirillum</taxon>
    </lineage>
</organism>
<accession>A0A2K9NJE2</accession>
<dbReference type="KEGG" id="ncb:C0V82_20545"/>
<dbReference type="EMBL" id="CP025612">
    <property type="protein sequence ID" value="AUN32706.1"/>
    <property type="molecule type" value="Genomic_DNA"/>
</dbReference>